<sequence>MKVNAMHRFSGWLLLTGLIVAACAGTNGTDGHSDTPKRHEARIITHFRPGYPVAALARKESARLLLATDIDATGVPTTCRIVSTTNHDFDRSALNWCWQLRYRPATLDGAPTSDPQHILHLNYAISRPAPDFDHP</sequence>
<accession>A0A1U9KS91</accession>
<feature type="domain" description="TonB C-terminal" evidence="1">
    <location>
        <begin position="49"/>
        <end position="113"/>
    </location>
</feature>
<keyword evidence="3" id="KW-1185">Reference proteome</keyword>
<dbReference type="GO" id="GO:0055085">
    <property type="term" value="P:transmembrane transport"/>
    <property type="evidence" value="ECO:0007669"/>
    <property type="project" value="InterPro"/>
</dbReference>
<dbReference type="KEGG" id="nch:A0U93_13180"/>
<dbReference type="AlphaFoldDB" id="A0A1U9KS91"/>
<dbReference type="EMBL" id="CP014691">
    <property type="protein sequence ID" value="AQS88711.1"/>
    <property type="molecule type" value="Genomic_DNA"/>
</dbReference>
<name>A0A1U9KS91_9PROT</name>
<dbReference type="InterPro" id="IPR037682">
    <property type="entry name" value="TonB_C"/>
</dbReference>
<gene>
    <name evidence="2" type="ORF">A0U93_13180</name>
</gene>
<dbReference type="SUPFAM" id="SSF74653">
    <property type="entry name" value="TolA/TonB C-terminal domain"/>
    <property type="match status" value="1"/>
</dbReference>
<evidence type="ECO:0000313" key="3">
    <source>
        <dbReference type="Proteomes" id="UP000188604"/>
    </source>
</evidence>
<organism evidence="2 3">
    <name type="scientific">Neoasaia chiangmaiensis</name>
    <dbReference type="NCBI Taxonomy" id="320497"/>
    <lineage>
        <taxon>Bacteria</taxon>
        <taxon>Pseudomonadati</taxon>
        <taxon>Pseudomonadota</taxon>
        <taxon>Alphaproteobacteria</taxon>
        <taxon>Acetobacterales</taxon>
        <taxon>Acetobacteraceae</taxon>
        <taxon>Neoasaia</taxon>
    </lineage>
</organism>
<dbReference type="STRING" id="320497.A0U93_13180"/>
<dbReference type="PROSITE" id="PS51257">
    <property type="entry name" value="PROKAR_LIPOPROTEIN"/>
    <property type="match status" value="1"/>
</dbReference>
<protein>
    <recommendedName>
        <fullName evidence="1">TonB C-terminal domain-containing protein</fullName>
    </recommendedName>
</protein>
<dbReference type="Proteomes" id="UP000188604">
    <property type="component" value="Chromosome"/>
</dbReference>
<reference evidence="2 3" key="1">
    <citation type="submission" date="2016-03" db="EMBL/GenBank/DDBJ databases">
        <title>Acetic acid bacteria sequencing.</title>
        <authorList>
            <person name="Brandt J."/>
            <person name="Jakob F."/>
            <person name="Vogel R.F."/>
        </authorList>
    </citation>
    <scope>NUCLEOTIDE SEQUENCE [LARGE SCALE GENOMIC DNA]</scope>
    <source>
        <strain evidence="2 3">NBRC 101099</strain>
    </source>
</reference>
<dbReference type="Gene3D" id="3.30.1150.10">
    <property type="match status" value="1"/>
</dbReference>
<dbReference type="Pfam" id="PF03544">
    <property type="entry name" value="TonB_C"/>
    <property type="match status" value="1"/>
</dbReference>
<evidence type="ECO:0000313" key="2">
    <source>
        <dbReference type="EMBL" id="AQS88711.1"/>
    </source>
</evidence>
<evidence type="ECO:0000259" key="1">
    <source>
        <dbReference type="Pfam" id="PF03544"/>
    </source>
</evidence>
<proteinExistence type="predicted"/>